<feature type="transmembrane region" description="Helical" evidence="3">
    <location>
        <begin position="46"/>
        <end position="66"/>
    </location>
</feature>
<feature type="transmembrane region" description="Helical" evidence="3">
    <location>
        <begin position="87"/>
        <end position="105"/>
    </location>
</feature>
<dbReference type="EMBL" id="AP006840">
    <property type="protein sequence ID" value="BAD41925.1"/>
    <property type="molecule type" value="Genomic_DNA"/>
</dbReference>
<sequence>MDPRARWRLFLLVGVAAPAAMGAGGLLLARLVTGRFPDLLRLPSGQATLAGLVAGGASLALVGLLSRLSGRLEDALRRTGTRAGEEVLQSLGYPLMVALVTTSAIGEELLFRGGLQPLVGLLPAAFLFGFSHGGWVRDNWAYAAVAALSGTLFGAAYALTGDLWAPAIGHSVHNVLSTLLLGRHVEVEWRGPVPVIRLVPDPPENAAEEEVPPMSFPSPYPPRPTARALGLVTGQLPPGPQNDICDVPGVRVGHATRVEGEGPLVPGQGPVRTGVTAILPHGGNLFQQKVPAGVFVLNGFGKATGLAQVVELGTLETPILLTNTLSAFRAADALVSYMLEQNPEIGVTTSTVNPVVGECNDGHLNDIQGRHVTAEMVRAALEGASSGPVQQGAVGAGTGMVCLGFKGGIGSASRRVDRYVLGALVLANFGRREDLLIHGVPVGRRLAHYPEPPAAPASGPADAQEPAPAAEQAPEVGDPDEPPPGSVMIVLATDAPLDARQLTRLARRGALGLARVGGSAANGSGDFVLAFSTANRTAHRADYPVRAVTLLRDDSAAMDDLFRAAVEAVEEAVINALFTARTVTGRDGHVAHELPVDQVLSWLNESDQ</sequence>
<feature type="transmembrane region" description="Helical" evidence="3">
    <location>
        <begin position="140"/>
        <end position="159"/>
    </location>
</feature>
<dbReference type="AlphaFoldDB" id="Q67K73"/>
<comment type="similarity">
    <text evidence="1">Belongs to the peptidase S58 family.</text>
</comment>
<dbReference type="PANTHER" id="PTHR36512:SF3">
    <property type="entry name" value="BLR5678 PROTEIN"/>
    <property type="match status" value="1"/>
</dbReference>
<feature type="domain" description="CAAX prenyl protease 2/Lysostaphin resistance protein A-like" evidence="4">
    <location>
        <begin position="94"/>
        <end position="175"/>
    </location>
</feature>
<feature type="transmembrane region" description="Helical" evidence="3">
    <location>
        <begin position="111"/>
        <end position="128"/>
    </location>
</feature>
<name>Q67K73_SYMTH</name>
<dbReference type="RefSeq" id="WP_011197058.1">
    <property type="nucleotide sequence ID" value="NC_006177.1"/>
</dbReference>
<gene>
    <name evidence="5" type="ordered locus">STH2942</name>
</gene>
<evidence type="ECO:0000256" key="2">
    <source>
        <dbReference type="SAM" id="MobiDB-lite"/>
    </source>
</evidence>
<evidence type="ECO:0000256" key="3">
    <source>
        <dbReference type="SAM" id="Phobius"/>
    </source>
</evidence>
<dbReference type="Pfam" id="PF03576">
    <property type="entry name" value="Peptidase_S58"/>
    <property type="match status" value="1"/>
</dbReference>
<evidence type="ECO:0000256" key="1">
    <source>
        <dbReference type="ARBA" id="ARBA00007068"/>
    </source>
</evidence>
<dbReference type="PANTHER" id="PTHR36512">
    <property type="entry name" value="D-AMINOPEPTIDASE"/>
    <property type="match status" value="1"/>
</dbReference>
<dbReference type="GO" id="GO:0004177">
    <property type="term" value="F:aminopeptidase activity"/>
    <property type="evidence" value="ECO:0007669"/>
    <property type="project" value="UniProtKB-KW"/>
</dbReference>
<dbReference type="InterPro" id="IPR003675">
    <property type="entry name" value="Rce1/LyrA-like_dom"/>
</dbReference>
<keyword evidence="5" id="KW-0031">Aminopeptidase</keyword>
<evidence type="ECO:0000313" key="6">
    <source>
        <dbReference type="Proteomes" id="UP000000417"/>
    </source>
</evidence>
<dbReference type="Gene3D" id="3.60.70.12">
    <property type="entry name" value="L-amino peptidase D-ALA esterase/amidase"/>
    <property type="match status" value="1"/>
</dbReference>
<keyword evidence="3" id="KW-1133">Transmembrane helix</keyword>
<dbReference type="KEGG" id="sth:STH2942"/>
<evidence type="ECO:0000259" key="4">
    <source>
        <dbReference type="Pfam" id="PF02517"/>
    </source>
</evidence>
<proteinExistence type="inferred from homology"/>
<organism evidence="5 6">
    <name type="scientific">Symbiobacterium thermophilum (strain DSM 24528 / JCM 14929 / IAM 14863 / T)</name>
    <dbReference type="NCBI Taxonomy" id="292459"/>
    <lineage>
        <taxon>Bacteria</taxon>
        <taxon>Bacillati</taxon>
        <taxon>Bacillota</taxon>
        <taxon>Clostridia</taxon>
        <taxon>Eubacteriales</taxon>
        <taxon>Symbiobacteriaceae</taxon>
        <taxon>Symbiobacterium</taxon>
    </lineage>
</organism>
<dbReference type="eggNOG" id="COG3191">
    <property type="taxonomic scope" value="Bacteria"/>
</dbReference>
<protein>
    <submittedName>
        <fullName evidence="5">Aminopeptidase-like protein</fullName>
    </submittedName>
</protein>
<dbReference type="GO" id="GO:0080120">
    <property type="term" value="P:CAAX-box protein maturation"/>
    <property type="evidence" value="ECO:0007669"/>
    <property type="project" value="UniProtKB-ARBA"/>
</dbReference>
<dbReference type="SUPFAM" id="SSF56266">
    <property type="entry name" value="DmpA/ArgJ-like"/>
    <property type="match status" value="1"/>
</dbReference>
<reference evidence="5 6" key="1">
    <citation type="journal article" date="2004" name="Nucleic Acids Res.">
        <title>Genome sequence of Symbiobacterium thermophilum, an uncultivable bacterium that depends on microbial commensalism.</title>
        <authorList>
            <person name="Ueda K."/>
            <person name="Yamashita A."/>
            <person name="Ishikawa J."/>
            <person name="Shimada M."/>
            <person name="Watsuji T."/>
            <person name="Morimura K."/>
            <person name="Ikeda H."/>
            <person name="Hattori M."/>
            <person name="Beppu T."/>
        </authorList>
    </citation>
    <scope>NUCLEOTIDE SEQUENCE [LARGE SCALE GENOMIC DNA]</scope>
    <source>
        <strain evidence="6">T / IAM 14863</strain>
    </source>
</reference>
<dbReference type="GO" id="GO:0004175">
    <property type="term" value="F:endopeptidase activity"/>
    <property type="evidence" value="ECO:0007669"/>
    <property type="project" value="UniProtKB-ARBA"/>
</dbReference>
<feature type="region of interest" description="Disordered" evidence="2">
    <location>
        <begin position="448"/>
        <end position="485"/>
    </location>
</feature>
<dbReference type="CDD" id="cd02253">
    <property type="entry name" value="DmpA"/>
    <property type="match status" value="1"/>
</dbReference>
<keyword evidence="5" id="KW-0645">Protease</keyword>
<dbReference type="Pfam" id="PF02517">
    <property type="entry name" value="Rce1-like"/>
    <property type="match status" value="1"/>
</dbReference>
<evidence type="ECO:0000313" key="5">
    <source>
        <dbReference type="EMBL" id="BAD41925.1"/>
    </source>
</evidence>
<keyword evidence="3" id="KW-0812">Transmembrane</keyword>
<dbReference type="InterPro" id="IPR005321">
    <property type="entry name" value="Peptidase_S58_DmpA"/>
</dbReference>
<dbReference type="eggNOG" id="COG1266">
    <property type="taxonomic scope" value="Bacteria"/>
</dbReference>
<dbReference type="STRING" id="292459.STH2942"/>
<feature type="compositionally biased region" description="Low complexity" evidence="2">
    <location>
        <begin position="456"/>
        <end position="476"/>
    </location>
</feature>
<dbReference type="InterPro" id="IPR016117">
    <property type="entry name" value="ArgJ-like_dom_sf"/>
</dbReference>
<keyword evidence="5" id="KW-0378">Hydrolase</keyword>
<dbReference type="OrthoDB" id="9770388at2"/>
<dbReference type="Proteomes" id="UP000000417">
    <property type="component" value="Chromosome"/>
</dbReference>
<accession>Q67K73</accession>
<dbReference type="HOGENOM" id="CLU_448994_0_0_9"/>
<keyword evidence="6" id="KW-1185">Reference proteome</keyword>
<keyword evidence="3" id="KW-0472">Membrane</keyword>